<gene>
    <name evidence="2" type="ORF">OXX778_LOCUS3483</name>
</gene>
<dbReference type="EMBL" id="CAJNOC010000310">
    <property type="protein sequence ID" value="CAF0742766.1"/>
    <property type="molecule type" value="Genomic_DNA"/>
</dbReference>
<feature type="transmembrane region" description="Helical" evidence="1">
    <location>
        <begin position="57"/>
        <end position="77"/>
    </location>
</feature>
<name>A0A813NT60_9BILA</name>
<evidence type="ECO:0000313" key="3">
    <source>
        <dbReference type="Proteomes" id="UP000663879"/>
    </source>
</evidence>
<comment type="caution">
    <text evidence="2">The sequence shown here is derived from an EMBL/GenBank/DDBJ whole genome shotgun (WGS) entry which is preliminary data.</text>
</comment>
<evidence type="ECO:0000313" key="2">
    <source>
        <dbReference type="EMBL" id="CAF0742766.1"/>
    </source>
</evidence>
<proteinExistence type="predicted"/>
<protein>
    <submittedName>
        <fullName evidence="2">Uncharacterized protein</fullName>
    </submittedName>
</protein>
<evidence type="ECO:0000256" key="1">
    <source>
        <dbReference type="SAM" id="Phobius"/>
    </source>
</evidence>
<keyword evidence="1" id="KW-1133">Transmembrane helix</keyword>
<reference evidence="2" key="1">
    <citation type="submission" date="2021-02" db="EMBL/GenBank/DDBJ databases">
        <authorList>
            <person name="Nowell W R."/>
        </authorList>
    </citation>
    <scope>NUCLEOTIDE SEQUENCE</scope>
    <source>
        <strain evidence="2">Ploen Becks lab</strain>
    </source>
</reference>
<keyword evidence="3" id="KW-1185">Reference proteome</keyword>
<keyword evidence="1" id="KW-0472">Membrane</keyword>
<dbReference type="Proteomes" id="UP000663879">
    <property type="component" value="Unassembled WGS sequence"/>
</dbReference>
<accession>A0A813NT60</accession>
<dbReference type="AlphaFoldDB" id="A0A813NT60"/>
<sequence length="107" mass="11981">MNDDVVANSSNTTTKPIIITTTTKILTITTATTIGSTIKSTTTTSGDSSFFNMYSTITFSILAFVLIVAMLTAIVIYKMRIKYLIKRQIIQLKRVDAQLGRERQYVY</sequence>
<organism evidence="2 3">
    <name type="scientific">Brachionus calyciflorus</name>
    <dbReference type="NCBI Taxonomy" id="104777"/>
    <lineage>
        <taxon>Eukaryota</taxon>
        <taxon>Metazoa</taxon>
        <taxon>Spiralia</taxon>
        <taxon>Gnathifera</taxon>
        <taxon>Rotifera</taxon>
        <taxon>Eurotatoria</taxon>
        <taxon>Monogononta</taxon>
        <taxon>Pseudotrocha</taxon>
        <taxon>Ploima</taxon>
        <taxon>Brachionidae</taxon>
        <taxon>Brachionus</taxon>
    </lineage>
</organism>
<keyword evidence="1" id="KW-0812">Transmembrane</keyword>